<protein>
    <submittedName>
        <fullName evidence="4">Unannotated protein</fullName>
    </submittedName>
</protein>
<evidence type="ECO:0000313" key="4">
    <source>
        <dbReference type="EMBL" id="CAB4618402.1"/>
    </source>
</evidence>
<sequence>MAGLLLSPHYIREVPEPRSLEEVLATAQRLGTLGRMPIPDVIAHARHFVAALVDVSGRVIDIGTGAGVPGLVIAIDRPDVVLTLADRREARMDALARGVAAMGISDRATVITADIAELGFDPEHHQKYDAVVCRGFGPPEVTATLARPLLKNGGSLLVSEPPSPDPSRWPLDLLNRLGFDPPEYLPGVVRLRANP</sequence>
<dbReference type="EMBL" id="CAEZUZ010000105">
    <property type="protein sequence ID" value="CAB4618402.1"/>
    <property type="molecule type" value="Genomic_DNA"/>
</dbReference>
<dbReference type="CDD" id="cd02440">
    <property type="entry name" value="AdoMet_MTases"/>
    <property type="match status" value="1"/>
</dbReference>
<accession>A0A6J6HWR2</accession>
<name>A0A6J6HWR2_9ZZZZ</name>
<evidence type="ECO:0000256" key="3">
    <source>
        <dbReference type="ARBA" id="ARBA00022679"/>
    </source>
</evidence>
<evidence type="ECO:0000256" key="2">
    <source>
        <dbReference type="ARBA" id="ARBA00022552"/>
    </source>
</evidence>
<dbReference type="Pfam" id="PF02527">
    <property type="entry name" value="GidB"/>
    <property type="match status" value="1"/>
</dbReference>
<reference evidence="4" key="1">
    <citation type="submission" date="2020-05" db="EMBL/GenBank/DDBJ databases">
        <authorList>
            <person name="Chiriac C."/>
            <person name="Salcher M."/>
            <person name="Ghai R."/>
            <person name="Kavagutti S V."/>
        </authorList>
    </citation>
    <scope>NUCLEOTIDE SEQUENCE</scope>
</reference>
<dbReference type="PANTHER" id="PTHR31760:SF0">
    <property type="entry name" value="S-ADENOSYL-L-METHIONINE-DEPENDENT METHYLTRANSFERASES SUPERFAMILY PROTEIN"/>
    <property type="match status" value="1"/>
</dbReference>
<keyword evidence="1" id="KW-0963">Cytoplasm</keyword>
<dbReference type="GO" id="GO:0070043">
    <property type="term" value="F:rRNA (guanine-N7-)-methyltransferase activity"/>
    <property type="evidence" value="ECO:0007669"/>
    <property type="project" value="TreeGrafter"/>
</dbReference>
<dbReference type="Gene3D" id="3.40.50.150">
    <property type="entry name" value="Vaccinia Virus protein VP39"/>
    <property type="match status" value="1"/>
</dbReference>
<keyword evidence="2" id="KW-0698">rRNA processing</keyword>
<dbReference type="AlphaFoldDB" id="A0A6J6HWR2"/>
<keyword evidence="3" id="KW-0808">Transferase</keyword>
<evidence type="ECO:0000256" key="1">
    <source>
        <dbReference type="ARBA" id="ARBA00022490"/>
    </source>
</evidence>
<dbReference type="InterPro" id="IPR003682">
    <property type="entry name" value="rRNA_ssu_MeTfrase_G"/>
</dbReference>
<gene>
    <name evidence="4" type="ORF">UFOPK1889_00709</name>
</gene>
<organism evidence="4">
    <name type="scientific">freshwater metagenome</name>
    <dbReference type="NCBI Taxonomy" id="449393"/>
    <lineage>
        <taxon>unclassified sequences</taxon>
        <taxon>metagenomes</taxon>
        <taxon>ecological metagenomes</taxon>
    </lineage>
</organism>
<dbReference type="GO" id="GO:0005829">
    <property type="term" value="C:cytosol"/>
    <property type="evidence" value="ECO:0007669"/>
    <property type="project" value="TreeGrafter"/>
</dbReference>
<dbReference type="SUPFAM" id="SSF53335">
    <property type="entry name" value="S-adenosyl-L-methionine-dependent methyltransferases"/>
    <property type="match status" value="1"/>
</dbReference>
<proteinExistence type="predicted"/>
<dbReference type="InterPro" id="IPR029063">
    <property type="entry name" value="SAM-dependent_MTases_sf"/>
</dbReference>
<dbReference type="PANTHER" id="PTHR31760">
    <property type="entry name" value="S-ADENOSYL-L-METHIONINE-DEPENDENT METHYLTRANSFERASES SUPERFAMILY PROTEIN"/>
    <property type="match status" value="1"/>
</dbReference>